<evidence type="ECO:0000313" key="2">
    <source>
        <dbReference type="Proteomes" id="UP000321769"/>
    </source>
</evidence>
<evidence type="ECO:0000313" key="1">
    <source>
        <dbReference type="EMBL" id="GEO90506.1"/>
    </source>
</evidence>
<proteinExistence type="predicted"/>
<dbReference type="OrthoDB" id="4711815at2"/>
<dbReference type="EMBL" id="BJZQ01000020">
    <property type="protein sequence ID" value="GEO90506.1"/>
    <property type="molecule type" value="Genomic_DNA"/>
</dbReference>
<dbReference type="Proteomes" id="UP000321769">
    <property type="component" value="Unassembled WGS sequence"/>
</dbReference>
<gene>
    <name evidence="1" type="ORF">AFL01nite_28330</name>
</gene>
<reference evidence="1 2" key="1">
    <citation type="submission" date="2019-07" db="EMBL/GenBank/DDBJ databases">
        <title>Whole genome shotgun sequence of Aeromicrobium flavum NBRC 107625.</title>
        <authorList>
            <person name="Hosoyama A."/>
            <person name="Uohara A."/>
            <person name="Ohji S."/>
            <person name="Ichikawa N."/>
        </authorList>
    </citation>
    <scope>NUCLEOTIDE SEQUENCE [LARGE SCALE GENOMIC DNA]</scope>
    <source>
        <strain evidence="1 2">NBRC 107625</strain>
    </source>
</reference>
<dbReference type="InterPro" id="IPR032580">
    <property type="entry name" value="SatD"/>
</dbReference>
<protein>
    <submittedName>
        <fullName evidence="1">Uncharacterized protein</fullName>
    </submittedName>
</protein>
<name>A0A512HYG0_9ACTN</name>
<dbReference type="AlphaFoldDB" id="A0A512HYG0"/>
<sequence length="210" mass="22448">MLHFVEMKASPSPCAALIGDLVASRSAVSRIGAQQSLIAALELARDLVPSIQAPAPTIGDEFQSTHETVAQAMLAALVVRLALPPEMDARVGIGFGTIEVVGRSEYGLTQDGPAWWNARDAIGEVEQRAGRQSGLRTWVHEGGTVNAYLMVRDHVVSGFDGRQRRLVLGLLQGRTQRELAEQEGISASAVSQSLRRSGALAVVEGLDEVR</sequence>
<comment type="caution">
    <text evidence="1">The sequence shown here is derived from an EMBL/GenBank/DDBJ whole genome shotgun (WGS) entry which is preliminary data.</text>
</comment>
<dbReference type="Pfam" id="PF16264">
    <property type="entry name" value="SatD"/>
    <property type="match status" value="1"/>
</dbReference>
<keyword evidence="2" id="KW-1185">Reference proteome</keyword>
<accession>A0A512HYG0</accession>
<organism evidence="1 2">
    <name type="scientific">Aeromicrobium flavum</name>
    <dbReference type="NCBI Taxonomy" id="416568"/>
    <lineage>
        <taxon>Bacteria</taxon>
        <taxon>Bacillati</taxon>
        <taxon>Actinomycetota</taxon>
        <taxon>Actinomycetes</taxon>
        <taxon>Propionibacteriales</taxon>
        <taxon>Nocardioidaceae</taxon>
        <taxon>Aeromicrobium</taxon>
    </lineage>
</organism>